<dbReference type="PANTHER" id="PTHR30055">
    <property type="entry name" value="HTH-TYPE TRANSCRIPTIONAL REGULATOR RUTR"/>
    <property type="match status" value="1"/>
</dbReference>
<dbReference type="Pfam" id="PF00440">
    <property type="entry name" value="TetR_N"/>
    <property type="match status" value="1"/>
</dbReference>
<dbReference type="InterPro" id="IPR050109">
    <property type="entry name" value="HTH-type_TetR-like_transc_reg"/>
</dbReference>
<dbReference type="InterPro" id="IPR036271">
    <property type="entry name" value="Tet_transcr_reg_TetR-rel_C_sf"/>
</dbReference>
<keyword evidence="9" id="KW-1185">Reference proteome</keyword>
<dbReference type="SUPFAM" id="SSF46689">
    <property type="entry name" value="Homeodomain-like"/>
    <property type="match status" value="1"/>
</dbReference>
<keyword evidence="1" id="KW-0678">Repressor</keyword>
<dbReference type="Pfam" id="PF17932">
    <property type="entry name" value="TetR_C_24"/>
    <property type="match status" value="1"/>
</dbReference>
<keyword evidence="3 5" id="KW-0238">DNA-binding</keyword>
<name>A0A5B8U3F0_9ACTN</name>
<dbReference type="KEGG" id="bsol:FSW04_07250"/>
<dbReference type="OrthoDB" id="3190535at2"/>
<gene>
    <name evidence="8" type="ORF">FSW04_07250</name>
</gene>
<evidence type="ECO:0000256" key="2">
    <source>
        <dbReference type="ARBA" id="ARBA00023015"/>
    </source>
</evidence>
<feature type="DNA-binding region" description="H-T-H motif" evidence="5">
    <location>
        <begin position="36"/>
        <end position="55"/>
    </location>
</feature>
<feature type="compositionally biased region" description="Basic residues" evidence="6">
    <location>
        <begin position="222"/>
        <end position="234"/>
    </location>
</feature>
<evidence type="ECO:0000256" key="5">
    <source>
        <dbReference type="PROSITE-ProRule" id="PRU00335"/>
    </source>
</evidence>
<evidence type="ECO:0000256" key="4">
    <source>
        <dbReference type="ARBA" id="ARBA00023163"/>
    </source>
</evidence>
<evidence type="ECO:0000313" key="8">
    <source>
        <dbReference type="EMBL" id="QEC47398.1"/>
    </source>
</evidence>
<evidence type="ECO:0000259" key="7">
    <source>
        <dbReference type="PROSITE" id="PS50977"/>
    </source>
</evidence>
<evidence type="ECO:0000256" key="3">
    <source>
        <dbReference type="ARBA" id="ARBA00023125"/>
    </source>
</evidence>
<dbReference type="Gene3D" id="1.10.10.60">
    <property type="entry name" value="Homeodomain-like"/>
    <property type="match status" value="1"/>
</dbReference>
<sequence length="234" mass="26265">MADPPKPPRARYEARRNAVVDAAAAVFARKGFHATSVDDLVEATGLQRGGLYYYMKGKQDLLIRIHERFIEPLLENAREIAARHEPPEVELRLLVHALMQDIAEYRDAVTVFLHEWRIIADGPEWKEVRRARREFEDLFAGCIRRGTDSGVFRELDQRTTMRGIVGMVNSTYQWMDVRGARTPAALADAYADIVLYGIVAPRASASAARKKAAGGTGERRVAPRRKAPARRSPG</sequence>
<dbReference type="InterPro" id="IPR041490">
    <property type="entry name" value="KstR2_TetR_C"/>
</dbReference>
<protein>
    <submittedName>
        <fullName evidence="8">TetR/AcrR family transcriptional regulator</fullName>
    </submittedName>
</protein>
<dbReference type="PROSITE" id="PS50977">
    <property type="entry name" value="HTH_TETR_2"/>
    <property type="match status" value="1"/>
</dbReference>
<feature type="region of interest" description="Disordered" evidence="6">
    <location>
        <begin position="207"/>
        <end position="234"/>
    </location>
</feature>
<evidence type="ECO:0000256" key="6">
    <source>
        <dbReference type="SAM" id="MobiDB-lite"/>
    </source>
</evidence>
<feature type="domain" description="HTH tetR-type" evidence="7">
    <location>
        <begin position="13"/>
        <end position="73"/>
    </location>
</feature>
<dbReference type="InterPro" id="IPR001647">
    <property type="entry name" value="HTH_TetR"/>
</dbReference>
<dbReference type="InterPro" id="IPR009057">
    <property type="entry name" value="Homeodomain-like_sf"/>
</dbReference>
<dbReference type="PANTHER" id="PTHR30055:SF175">
    <property type="entry name" value="HTH-TYPE TRANSCRIPTIONAL REPRESSOR KSTR2"/>
    <property type="match status" value="1"/>
</dbReference>
<dbReference type="RefSeq" id="WP_146917804.1">
    <property type="nucleotide sequence ID" value="NZ_CP042430.1"/>
</dbReference>
<dbReference type="PRINTS" id="PR00455">
    <property type="entry name" value="HTHTETR"/>
</dbReference>
<organism evidence="8 9">
    <name type="scientific">Baekduia soli</name>
    <dbReference type="NCBI Taxonomy" id="496014"/>
    <lineage>
        <taxon>Bacteria</taxon>
        <taxon>Bacillati</taxon>
        <taxon>Actinomycetota</taxon>
        <taxon>Thermoleophilia</taxon>
        <taxon>Solirubrobacterales</taxon>
        <taxon>Baekduiaceae</taxon>
        <taxon>Baekduia</taxon>
    </lineage>
</organism>
<keyword evidence="2" id="KW-0805">Transcription regulation</keyword>
<accession>A0A5B8U3F0</accession>
<dbReference type="GO" id="GO:0000976">
    <property type="term" value="F:transcription cis-regulatory region binding"/>
    <property type="evidence" value="ECO:0007669"/>
    <property type="project" value="TreeGrafter"/>
</dbReference>
<dbReference type="GO" id="GO:0003700">
    <property type="term" value="F:DNA-binding transcription factor activity"/>
    <property type="evidence" value="ECO:0007669"/>
    <property type="project" value="TreeGrafter"/>
</dbReference>
<dbReference type="EMBL" id="CP042430">
    <property type="protein sequence ID" value="QEC47398.1"/>
    <property type="molecule type" value="Genomic_DNA"/>
</dbReference>
<dbReference type="AlphaFoldDB" id="A0A5B8U3F0"/>
<reference evidence="8 9" key="1">
    <citation type="journal article" date="2018" name="J. Microbiol.">
        <title>Baekduia soli gen. nov., sp. nov., a novel bacterium isolated from the soil of Baekdu Mountain and proposal of a novel family name, Baekduiaceae fam. nov.</title>
        <authorList>
            <person name="An D.S."/>
            <person name="Siddiqi M.Z."/>
            <person name="Kim K.H."/>
            <person name="Yu H.S."/>
            <person name="Im W.T."/>
        </authorList>
    </citation>
    <scope>NUCLEOTIDE SEQUENCE [LARGE SCALE GENOMIC DNA]</scope>
    <source>
        <strain evidence="8 9">BR7-21</strain>
    </source>
</reference>
<evidence type="ECO:0000256" key="1">
    <source>
        <dbReference type="ARBA" id="ARBA00022491"/>
    </source>
</evidence>
<evidence type="ECO:0000313" key="9">
    <source>
        <dbReference type="Proteomes" id="UP000321805"/>
    </source>
</evidence>
<proteinExistence type="predicted"/>
<dbReference type="Gene3D" id="1.10.357.10">
    <property type="entry name" value="Tetracycline Repressor, domain 2"/>
    <property type="match status" value="1"/>
</dbReference>
<dbReference type="SUPFAM" id="SSF48498">
    <property type="entry name" value="Tetracyclin repressor-like, C-terminal domain"/>
    <property type="match status" value="1"/>
</dbReference>
<dbReference type="Proteomes" id="UP000321805">
    <property type="component" value="Chromosome"/>
</dbReference>
<keyword evidence="4" id="KW-0804">Transcription</keyword>